<reference evidence="1" key="2">
    <citation type="submission" date="2024-06" db="EMBL/GenBank/DDBJ databases">
        <title>Complete Genome Sequence of mouse commensal type strain Neisseria musculi.</title>
        <authorList>
            <person name="Thapa E."/>
            <person name="Aluvathingal J."/>
            <person name="Nadendla S."/>
            <person name="Mehta A."/>
            <person name="Tettelin H."/>
            <person name="Weyand N.J."/>
        </authorList>
    </citation>
    <scope>NUCLEOTIDE SEQUENCE</scope>
    <source>
        <strain evidence="1 7">NW831</strain>
    </source>
</reference>
<sequence length="42" mass="4788">MSNKTPTPQPPVQGIYMTAAFDHRMMVRERKNDDGSYSKTNS</sequence>
<proteinExistence type="predicted"/>
<dbReference type="EMBL" id="CP060414">
    <property type="protein sequence ID" value="QNT59798.1"/>
    <property type="molecule type" value="Genomic_DNA"/>
</dbReference>
<dbReference type="KEGG" id="nmus:H7A79_0111"/>
<dbReference type="EMBL" id="CP060414">
    <property type="protein sequence ID" value="QNT59536.1"/>
    <property type="molecule type" value="Genomic_DNA"/>
</dbReference>
<evidence type="ECO:0000313" key="1">
    <source>
        <dbReference type="EMBL" id="QNT58611.1"/>
    </source>
</evidence>
<dbReference type="Proteomes" id="UP000516412">
    <property type="component" value="Chromosome"/>
</dbReference>
<evidence type="ECO:0000313" key="6">
    <source>
        <dbReference type="EMBL" id="QNT59953.1"/>
    </source>
</evidence>
<dbReference type="KEGG" id="nmus:H7A79_2575"/>
<dbReference type="KEGG" id="nmus:H7A79_2641"/>
<protein>
    <submittedName>
        <fullName evidence="1">Uncharacterized protein</fullName>
    </submittedName>
</protein>
<dbReference type="EMBL" id="CP060414">
    <property type="protein sequence ID" value="QNT58611.1"/>
    <property type="molecule type" value="Genomic_DNA"/>
</dbReference>
<evidence type="ECO:0000313" key="2">
    <source>
        <dbReference type="EMBL" id="QNT59085.1"/>
    </source>
</evidence>
<dbReference type="EMBL" id="CP060414">
    <property type="protein sequence ID" value="QNT59085.1"/>
    <property type="molecule type" value="Genomic_DNA"/>
</dbReference>
<dbReference type="KEGG" id="nmus:H7A79_0179"/>
<gene>
    <name evidence="2" type="ORF">H7A79_0111</name>
    <name evidence="1" type="ORF">H7A79_0179</name>
    <name evidence="3" type="ORF">H7A79_0971</name>
    <name evidence="6" type="ORF">H7A79_2455</name>
    <name evidence="5" type="ORF">H7A79_2575</name>
    <name evidence="4" type="ORF">H7A79_2641</name>
</gene>
<dbReference type="KEGG" id="nmus:H7A79_2455"/>
<name>A0A7H1MAE6_9NEIS</name>
<dbReference type="RefSeq" id="WP_281384923.1">
    <property type="nucleotide sequence ID" value="NZ_CP060414.2"/>
</dbReference>
<dbReference type="EMBL" id="CP060414">
    <property type="protein sequence ID" value="QNT59953.1"/>
    <property type="molecule type" value="Genomic_DNA"/>
</dbReference>
<reference evidence="7" key="1">
    <citation type="submission" date="2020-09" db="EMBL/GenBank/DDBJ databases">
        <title>Complete Genome Sequence of mouse commensal type strain Neisseria musculi.</title>
        <authorList>
            <person name="Thapa E."/>
            <person name="Aluvathingal J."/>
            <person name="Nadendla S."/>
            <person name="Mehta A."/>
            <person name="Tettelin H."/>
            <person name="Weyand N.J."/>
        </authorList>
    </citation>
    <scope>NUCLEOTIDE SEQUENCE [LARGE SCALE GENOMIC DNA]</scope>
    <source>
        <strain evidence="3 7">NW831</strain>
    </source>
</reference>
<accession>A0A7H1MAE6</accession>
<evidence type="ECO:0000313" key="3">
    <source>
        <dbReference type="EMBL" id="QNT59536.1"/>
    </source>
</evidence>
<evidence type="ECO:0000313" key="5">
    <source>
        <dbReference type="EMBL" id="QNT59798.1"/>
    </source>
</evidence>
<organism evidence="1 7">
    <name type="scientific">Neisseria musculi</name>
    <dbReference type="NCBI Taxonomy" id="1815583"/>
    <lineage>
        <taxon>Bacteria</taxon>
        <taxon>Pseudomonadati</taxon>
        <taxon>Pseudomonadota</taxon>
        <taxon>Betaproteobacteria</taxon>
        <taxon>Neisseriales</taxon>
        <taxon>Neisseriaceae</taxon>
        <taxon>Neisseria</taxon>
    </lineage>
</organism>
<evidence type="ECO:0000313" key="7">
    <source>
        <dbReference type="Proteomes" id="UP000516412"/>
    </source>
</evidence>
<dbReference type="AlphaFoldDB" id="A0A7H1MAE6"/>
<evidence type="ECO:0000313" key="4">
    <source>
        <dbReference type="EMBL" id="QNT59676.1"/>
    </source>
</evidence>
<keyword evidence="7" id="KW-1185">Reference proteome</keyword>
<dbReference type="EMBL" id="CP060414">
    <property type="protein sequence ID" value="QNT59676.1"/>
    <property type="molecule type" value="Genomic_DNA"/>
</dbReference>
<dbReference type="KEGG" id="nmus:H7A79_0971"/>